<proteinExistence type="predicted"/>
<dbReference type="PANTHER" id="PTHR46836">
    <property type="entry name" value="AFADIN"/>
    <property type="match status" value="1"/>
</dbReference>
<evidence type="ECO:0000313" key="3">
    <source>
        <dbReference type="EMBL" id="KAK7295672.1"/>
    </source>
</evidence>
<dbReference type="PANTHER" id="PTHR46836:SF7">
    <property type="entry name" value="PHOSPHATIDYLINOSITOL N-ACETYGLUCOSAMINLYTRANSFERASE SUBUNIT P-LIKE PROTEIN"/>
    <property type="match status" value="1"/>
</dbReference>
<protein>
    <recommendedName>
        <fullName evidence="2">DUF4378 domain-containing protein</fullName>
    </recommendedName>
</protein>
<dbReference type="Proteomes" id="UP001359559">
    <property type="component" value="Unassembled WGS sequence"/>
</dbReference>
<gene>
    <name evidence="3" type="ORF">RJT34_18583</name>
</gene>
<feature type="region of interest" description="Disordered" evidence="1">
    <location>
        <begin position="179"/>
        <end position="214"/>
    </location>
</feature>
<accession>A0AAN9JBU7</accession>
<evidence type="ECO:0000259" key="2">
    <source>
        <dbReference type="Pfam" id="PF14309"/>
    </source>
</evidence>
<dbReference type="Pfam" id="PF14309">
    <property type="entry name" value="DUF4378"/>
    <property type="match status" value="1"/>
</dbReference>
<comment type="caution">
    <text evidence="3">The sequence shown here is derived from an EMBL/GenBank/DDBJ whole genome shotgun (WGS) entry which is preliminary data.</text>
</comment>
<evidence type="ECO:0000256" key="1">
    <source>
        <dbReference type="SAM" id="MobiDB-lite"/>
    </source>
</evidence>
<dbReference type="AlphaFoldDB" id="A0AAN9JBU7"/>
<reference evidence="3 4" key="1">
    <citation type="submission" date="2024-01" db="EMBL/GenBank/DDBJ databases">
        <title>The genomes of 5 underutilized Papilionoideae crops provide insights into root nodulation and disease resistance.</title>
        <authorList>
            <person name="Yuan L."/>
        </authorList>
    </citation>
    <scope>NUCLEOTIDE SEQUENCE [LARGE SCALE GENOMIC DNA]</scope>
    <source>
        <strain evidence="3">LY-2023</strain>
        <tissue evidence="3">Leaf</tissue>
    </source>
</reference>
<dbReference type="EMBL" id="JAYKXN010000004">
    <property type="protein sequence ID" value="KAK7295672.1"/>
    <property type="molecule type" value="Genomic_DNA"/>
</dbReference>
<feature type="compositionally biased region" description="Low complexity" evidence="1">
    <location>
        <begin position="200"/>
        <end position="213"/>
    </location>
</feature>
<organism evidence="3 4">
    <name type="scientific">Clitoria ternatea</name>
    <name type="common">Butterfly pea</name>
    <dbReference type="NCBI Taxonomy" id="43366"/>
    <lineage>
        <taxon>Eukaryota</taxon>
        <taxon>Viridiplantae</taxon>
        <taxon>Streptophyta</taxon>
        <taxon>Embryophyta</taxon>
        <taxon>Tracheophyta</taxon>
        <taxon>Spermatophyta</taxon>
        <taxon>Magnoliopsida</taxon>
        <taxon>eudicotyledons</taxon>
        <taxon>Gunneridae</taxon>
        <taxon>Pentapetalae</taxon>
        <taxon>rosids</taxon>
        <taxon>fabids</taxon>
        <taxon>Fabales</taxon>
        <taxon>Fabaceae</taxon>
        <taxon>Papilionoideae</taxon>
        <taxon>50 kb inversion clade</taxon>
        <taxon>NPAAA clade</taxon>
        <taxon>indigoferoid/millettioid clade</taxon>
        <taxon>Phaseoleae</taxon>
        <taxon>Clitoria</taxon>
    </lineage>
</organism>
<feature type="domain" description="DUF4378" evidence="2">
    <location>
        <begin position="443"/>
        <end position="594"/>
    </location>
</feature>
<evidence type="ECO:0000313" key="4">
    <source>
        <dbReference type="Proteomes" id="UP001359559"/>
    </source>
</evidence>
<keyword evidence="4" id="KW-1185">Reference proteome</keyword>
<sequence>MRDRHKTSYHTNFGKKSSGSFGKILEEVPMQVGNAANGVLETFANDALKPASNMSLNEIQCNSLFLCSHDSDVGSEARNGTLKQRNVTENLQELGQHGMISEHGNGARHLSRQSCFSEDKIERNIRYKVGVHYSFAGKMPRPLCAASVIADNCGAVSISKDNLFQKYWGLRKNASANWSTWKKKNQNSSQKECSEDINLSPASEKSPSFSSYPDRNHTEENCVGHGLKNTCYVNDLCDKKTMLPELSSCSPSPASIDGQILEERCLSSDEVKNKRHKDSNISMLLDVSPDSSVNYFVPGVTTEVVGTSHSNPTEQQSRSTAFIWSQGDIDSLSNTSYSSKQQDTCDFQEDSVQSLCSEADPDSLGSFEEAYEPSPMSVLDSSFREDNPFISKCGAGVYDSSEGDDEEFALNVSSDEDCGSESVGNCEEKKDMEGLFRAEESRDFSYVVEVLTEAGISNRSLFTDFSTWHSTECPINPSVFEILEKKFGEQQFWKRCERRLLFDRINYGLVEILQPYLYIPMWQKPVSRRLNSEPSQDMIEEEMWGLLVAQEMKASTGSAGKMLGGEIRWIELDEDIEDIVREIVKFLIEELANEVVSLEDF</sequence>
<dbReference type="InterPro" id="IPR025486">
    <property type="entry name" value="DUF4378"/>
</dbReference>
<feature type="compositionally biased region" description="Polar residues" evidence="1">
    <location>
        <begin position="179"/>
        <end position="191"/>
    </location>
</feature>
<name>A0AAN9JBU7_CLITE</name>